<dbReference type="STRING" id="1121307.CLCY_2c04240"/>
<keyword evidence="2" id="KW-0167">Capsid protein</keyword>
<dbReference type="InterPro" id="IPR002575">
    <property type="entry name" value="Aminoglycoside_PTrfase"/>
</dbReference>
<gene>
    <name evidence="2" type="primary">cotI</name>
    <name evidence="2" type="ORF">CLCY_2c04240</name>
</gene>
<evidence type="ECO:0000313" key="2">
    <source>
        <dbReference type="EMBL" id="KMT21662.1"/>
    </source>
</evidence>
<dbReference type="InterPro" id="IPR047175">
    <property type="entry name" value="CotS-like"/>
</dbReference>
<dbReference type="OrthoDB" id="9771902at2"/>
<dbReference type="EMBL" id="LFVU01000027">
    <property type="protein sequence ID" value="KMT21662.1"/>
    <property type="molecule type" value="Genomic_DNA"/>
</dbReference>
<protein>
    <submittedName>
        <fullName evidence="2">Spore coat protein I</fullName>
    </submittedName>
</protein>
<evidence type="ECO:0000259" key="1">
    <source>
        <dbReference type="Pfam" id="PF01636"/>
    </source>
</evidence>
<reference evidence="2 3" key="1">
    <citation type="submission" date="2015-06" db="EMBL/GenBank/DDBJ databases">
        <title>Draft genome sequence of the purine-degrading Clostridium cylindrosporum HC-1 (DSM 605).</title>
        <authorList>
            <person name="Poehlein A."/>
            <person name="Schiel-Bengelsdorf B."/>
            <person name="Bengelsdorf F."/>
            <person name="Daniel R."/>
            <person name="Duerre P."/>
        </authorList>
    </citation>
    <scope>NUCLEOTIDE SEQUENCE [LARGE SCALE GENOMIC DNA]</scope>
    <source>
        <strain evidence="2 3">DSM 605</strain>
    </source>
</reference>
<comment type="caution">
    <text evidence="2">The sequence shown here is derived from an EMBL/GenBank/DDBJ whole genome shotgun (WGS) entry which is preliminary data.</text>
</comment>
<keyword evidence="2" id="KW-0946">Virion</keyword>
<keyword evidence="3" id="KW-1185">Reference proteome</keyword>
<dbReference type="InterPro" id="IPR014255">
    <property type="entry name" value="Spore_coat_CotS"/>
</dbReference>
<dbReference type="PATRIC" id="fig|1121307.3.peg.1282"/>
<proteinExistence type="predicted"/>
<sequence length="361" mass="42892">MNIFTKAPNTEFMSHDDLNKHVLSQYKVNVYSIDNIKFKDTDKQRAVYRINTDKGAKCLKKVYYDKHTLLFIYSTIEWLNMKGIRCPRLIPSKEGVRFVEYNNNVFILTDWIDGRKCSYDNLEDIIHAAGNLGNLHKSSFGFTPITDSFLRVSSTDYYDSYSKHFKQLSSLYEKATLSKDKFSNEFIRNYEYNLNHARKSVNILSSLNFDKNFGDNVSTFSICHLDYVNKNLIFSNNGLYIIDFDNTKMDYPVHDIVYFLKRILRRKRTSWSFEIFTTAMNSYEEFRKLSYGEHLFILAALEFPHKFWKISRDYYKYNGVNNKDFFLKQINSISSQQKRHEEFCSVYKSYIQDRFGKSKLN</sequence>
<accession>A0A0J8D708</accession>
<dbReference type="Gene3D" id="3.30.200.20">
    <property type="entry name" value="Phosphorylase Kinase, domain 1"/>
    <property type="match status" value="1"/>
</dbReference>
<name>A0A0J8D708_CLOCY</name>
<dbReference type="GO" id="GO:0042601">
    <property type="term" value="C:endospore-forming forespore"/>
    <property type="evidence" value="ECO:0007669"/>
    <property type="project" value="TreeGrafter"/>
</dbReference>
<dbReference type="Proteomes" id="UP000036756">
    <property type="component" value="Unassembled WGS sequence"/>
</dbReference>
<dbReference type="SUPFAM" id="SSF56112">
    <property type="entry name" value="Protein kinase-like (PK-like)"/>
    <property type="match status" value="1"/>
</dbReference>
<dbReference type="Pfam" id="PF01636">
    <property type="entry name" value="APH"/>
    <property type="match status" value="1"/>
</dbReference>
<dbReference type="AlphaFoldDB" id="A0A0J8D708"/>
<dbReference type="RefSeq" id="WP_048571078.1">
    <property type="nucleotide sequence ID" value="NZ_LFVU01000027.1"/>
</dbReference>
<dbReference type="PANTHER" id="PTHR39179">
    <property type="entry name" value="SPORE COAT PROTEIN I"/>
    <property type="match status" value="1"/>
</dbReference>
<evidence type="ECO:0000313" key="3">
    <source>
        <dbReference type="Proteomes" id="UP000036756"/>
    </source>
</evidence>
<dbReference type="NCBIfam" id="TIGR02906">
    <property type="entry name" value="spore_CotS"/>
    <property type="match status" value="1"/>
</dbReference>
<feature type="domain" description="Aminoglycoside phosphotransferase" evidence="1">
    <location>
        <begin position="47"/>
        <end position="266"/>
    </location>
</feature>
<dbReference type="InterPro" id="IPR011009">
    <property type="entry name" value="Kinase-like_dom_sf"/>
</dbReference>
<dbReference type="PANTHER" id="PTHR39179:SF1">
    <property type="entry name" value="SPORE COAT PROTEIN I"/>
    <property type="match status" value="1"/>
</dbReference>
<organism evidence="2 3">
    <name type="scientific">Clostridium cylindrosporum DSM 605</name>
    <dbReference type="NCBI Taxonomy" id="1121307"/>
    <lineage>
        <taxon>Bacteria</taxon>
        <taxon>Bacillati</taxon>
        <taxon>Bacillota</taxon>
        <taxon>Clostridia</taxon>
        <taxon>Eubacteriales</taxon>
        <taxon>Clostridiaceae</taxon>
        <taxon>Clostridium</taxon>
    </lineage>
</organism>
<dbReference type="Gene3D" id="3.90.1200.10">
    <property type="match status" value="1"/>
</dbReference>